<name>A0A077X218_9FUNG</name>
<dbReference type="SUPFAM" id="SSF54897">
    <property type="entry name" value="Protease propeptides/inhibitors"/>
    <property type="match status" value="1"/>
</dbReference>
<organism evidence="2">
    <name type="scientific">Lichtheimia ramosa</name>
    <dbReference type="NCBI Taxonomy" id="688394"/>
    <lineage>
        <taxon>Eukaryota</taxon>
        <taxon>Fungi</taxon>
        <taxon>Fungi incertae sedis</taxon>
        <taxon>Mucoromycota</taxon>
        <taxon>Mucoromycotina</taxon>
        <taxon>Mucoromycetes</taxon>
        <taxon>Mucorales</taxon>
        <taxon>Lichtheimiaceae</taxon>
        <taxon>Lichtheimia</taxon>
    </lineage>
</organism>
<accession>A0A077X218</accession>
<feature type="signal peptide" evidence="1">
    <location>
        <begin position="1"/>
        <end position="20"/>
    </location>
</feature>
<keyword evidence="1" id="KW-0732">Signal</keyword>
<sequence>MRFHYLSFFIAALVALVAKAAEPGYTDYIMALKKPVEDGVIEQAKSDVEAVGGKVVYEIKIGFQALIVSLPNDQYTTFENKDYVDFIEQDQQVHINDIEH</sequence>
<dbReference type="EMBL" id="LK023385">
    <property type="protein sequence ID" value="CDS13896.1"/>
    <property type="molecule type" value="Genomic_DNA"/>
</dbReference>
<evidence type="ECO:0000256" key="1">
    <source>
        <dbReference type="SAM" id="SignalP"/>
    </source>
</evidence>
<dbReference type="InterPro" id="IPR037045">
    <property type="entry name" value="S8pro/Inhibitor_I9_sf"/>
</dbReference>
<dbReference type="AlphaFoldDB" id="A0A077X218"/>
<proteinExistence type="predicted"/>
<evidence type="ECO:0000313" key="2">
    <source>
        <dbReference type="EMBL" id="CDS13896.1"/>
    </source>
</evidence>
<protein>
    <recommendedName>
        <fullName evidence="3">Inhibitor I9 domain-containing protein</fullName>
    </recommendedName>
</protein>
<reference evidence="2" key="1">
    <citation type="journal article" date="2014" name="Genome Announc.">
        <title>De novo whole-genome sequence and genome annotation of Lichtheimia ramosa.</title>
        <authorList>
            <person name="Linde J."/>
            <person name="Schwartze V."/>
            <person name="Binder U."/>
            <person name="Lass-Florl C."/>
            <person name="Voigt K."/>
            <person name="Horn F."/>
        </authorList>
    </citation>
    <scope>NUCLEOTIDE SEQUENCE</scope>
    <source>
        <strain evidence="2">JMRC FSU:6197</strain>
    </source>
</reference>
<gene>
    <name evidence="2" type="ORF">LRAMOSA06069</name>
</gene>
<dbReference type="Gene3D" id="3.30.70.80">
    <property type="entry name" value="Peptidase S8 propeptide/proteinase inhibitor I9"/>
    <property type="match status" value="1"/>
</dbReference>
<evidence type="ECO:0008006" key="3">
    <source>
        <dbReference type="Google" id="ProtNLM"/>
    </source>
</evidence>
<dbReference type="OrthoDB" id="5518345at2759"/>
<feature type="chain" id="PRO_5001726719" description="Inhibitor I9 domain-containing protein" evidence="1">
    <location>
        <begin position="21"/>
        <end position="100"/>
    </location>
</feature>